<dbReference type="InterPro" id="IPR058660">
    <property type="entry name" value="WHD_DnaB"/>
</dbReference>
<dbReference type="Proteomes" id="UP000292886">
    <property type="component" value="Chromosome"/>
</dbReference>
<feature type="domain" description="DnaB/C C-terminal" evidence="3">
    <location>
        <begin position="324"/>
        <end position="397"/>
    </location>
</feature>
<accession>A0A4P6YSH8</accession>
<organism evidence="5 6">
    <name type="scientific">Periweissella cryptocerci</name>
    <dbReference type="NCBI Taxonomy" id="2506420"/>
    <lineage>
        <taxon>Bacteria</taxon>
        <taxon>Bacillati</taxon>
        <taxon>Bacillota</taxon>
        <taxon>Bacilli</taxon>
        <taxon>Lactobacillales</taxon>
        <taxon>Lactobacillaceae</taxon>
        <taxon>Periweissella</taxon>
    </lineage>
</organism>
<dbReference type="EMBL" id="CP037940">
    <property type="protein sequence ID" value="QBO35573.1"/>
    <property type="molecule type" value="Genomic_DNA"/>
</dbReference>
<feature type="region of interest" description="Disordered" evidence="2">
    <location>
        <begin position="406"/>
        <end position="469"/>
    </location>
</feature>
<evidence type="ECO:0000259" key="4">
    <source>
        <dbReference type="Pfam" id="PF25888"/>
    </source>
</evidence>
<evidence type="ECO:0000256" key="1">
    <source>
        <dbReference type="ARBA" id="ARBA00093462"/>
    </source>
</evidence>
<dbReference type="Pfam" id="PF07261">
    <property type="entry name" value="DnaB_2"/>
    <property type="match status" value="1"/>
</dbReference>
<keyword evidence="6" id="KW-1185">Reference proteome</keyword>
<dbReference type="KEGG" id="wei:EQG49_03420"/>
<name>A0A4P6YSH8_9LACO</name>
<evidence type="ECO:0000313" key="5">
    <source>
        <dbReference type="EMBL" id="QBO35573.1"/>
    </source>
</evidence>
<sequence>MSGEARQLNPMSGFILSEAAYLSDFDRQVLTYLYQPIIGPNAMALFNTFWTLLDEQPRLANRRRHSDLMNLVSLSPQAIVEARGRLEAVDLIHTWHNSDALGEFYVYEMHAPLLPDQFFSDELMSVLLIDAVGSQAYKTLQAKFRLRRLLDFKGEDISQSMLDVFHLSSAAFNQAADLMDENVSRQVSAQTNQAIFSDTTDSHFDFELLLDTLQSTGLTAAQLAPYRNLIISENMVYGVNELALANIIRQTMNFDTHEINELALKQAVSDMYKTQRQTTAKAEVEQVPATPSEKTETPTTTALPATVQKIVQEAKDLSPVEFLNSIKTARHGFVTANEEKTITDLVEHNVLPMEVINILTYYVLVGMKNDNLTRTYYNSIANSLGQHKIMTAEAALADIAKFNEERAAKSKSRANNGNYRRTPRKVETTPTYEKTAEQQKTPAEIAAQKAAAEARMERLRASRAQNNEN</sequence>
<evidence type="ECO:0000259" key="3">
    <source>
        <dbReference type="Pfam" id="PF07261"/>
    </source>
</evidence>
<reference evidence="6" key="1">
    <citation type="submission" date="2019-03" db="EMBL/GenBank/DDBJ databases">
        <title>Weissella sp. 26KH-42 Genome sequencing.</title>
        <authorList>
            <person name="Heo J."/>
            <person name="Kim S.-J."/>
            <person name="Kim J.-S."/>
            <person name="Hong S.-B."/>
            <person name="Kwon S.-W."/>
        </authorList>
    </citation>
    <scope>NUCLEOTIDE SEQUENCE [LARGE SCALE GENOMIC DNA]</scope>
    <source>
        <strain evidence="6">26KH-42</strain>
    </source>
</reference>
<evidence type="ECO:0000256" key="2">
    <source>
        <dbReference type="SAM" id="MobiDB-lite"/>
    </source>
</evidence>
<gene>
    <name evidence="5" type="ORF">EQG49_03420</name>
</gene>
<proteinExistence type="inferred from homology"/>
<dbReference type="OrthoDB" id="2082007at2"/>
<evidence type="ECO:0000313" key="6">
    <source>
        <dbReference type="Proteomes" id="UP000292886"/>
    </source>
</evidence>
<feature type="domain" description="Replicative helicase loading/DNA remodeling protein DnaB N-terminal winged helix" evidence="4">
    <location>
        <begin position="14"/>
        <end position="251"/>
    </location>
</feature>
<feature type="region of interest" description="Disordered" evidence="2">
    <location>
        <begin position="279"/>
        <end position="300"/>
    </location>
</feature>
<protein>
    <submittedName>
        <fullName evidence="5">Uncharacterized protein</fullName>
    </submittedName>
</protein>
<dbReference type="AlphaFoldDB" id="A0A4P6YSH8"/>
<feature type="compositionally biased region" description="Low complexity" evidence="2">
    <location>
        <begin position="288"/>
        <end position="300"/>
    </location>
</feature>
<dbReference type="InterPro" id="IPR006343">
    <property type="entry name" value="DnaB/C_C"/>
</dbReference>
<comment type="similarity">
    <text evidence="1">Belongs to the DnaB/DnaD family.</text>
</comment>
<dbReference type="RefSeq" id="WP_133362652.1">
    <property type="nucleotide sequence ID" value="NZ_CP037940.1"/>
</dbReference>
<dbReference type="Pfam" id="PF25888">
    <property type="entry name" value="WHD_DnaB"/>
    <property type="match status" value="1"/>
</dbReference>